<protein>
    <submittedName>
        <fullName evidence="2">Uncharacterized protein</fullName>
    </submittedName>
</protein>
<dbReference type="EMBL" id="SHLC01000001">
    <property type="protein sequence ID" value="RZU64608.1"/>
    <property type="molecule type" value="Genomic_DNA"/>
</dbReference>
<dbReference type="OrthoDB" id="4988474at2"/>
<name>A0A4Q8AJR2_9MICO</name>
<dbReference type="AlphaFoldDB" id="A0A4Q8AJR2"/>
<feature type="region of interest" description="Disordered" evidence="1">
    <location>
        <begin position="39"/>
        <end position="99"/>
    </location>
</feature>
<dbReference type="RefSeq" id="WP_130505080.1">
    <property type="nucleotide sequence ID" value="NZ_SHLC01000001.1"/>
</dbReference>
<dbReference type="Gene3D" id="1.20.120.20">
    <property type="entry name" value="Apolipoprotein"/>
    <property type="match status" value="1"/>
</dbReference>
<accession>A0A4Q8AJR2</accession>
<gene>
    <name evidence="2" type="ORF">EV379_0911</name>
</gene>
<feature type="compositionally biased region" description="Basic and acidic residues" evidence="1">
    <location>
        <begin position="39"/>
        <end position="81"/>
    </location>
</feature>
<organism evidence="2 3">
    <name type="scientific">Microterricola gilva</name>
    <dbReference type="NCBI Taxonomy" id="393267"/>
    <lineage>
        <taxon>Bacteria</taxon>
        <taxon>Bacillati</taxon>
        <taxon>Actinomycetota</taxon>
        <taxon>Actinomycetes</taxon>
        <taxon>Micrococcales</taxon>
        <taxon>Microbacteriaceae</taxon>
        <taxon>Microterricola</taxon>
    </lineage>
</organism>
<reference evidence="2 3" key="1">
    <citation type="submission" date="2019-02" db="EMBL/GenBank/DDBJ databases">
        <title>Sequencing the genomes of 1000 actinobacteria strains.</title>
        <authorList>
            <person name="Klenk H.-P."/>
        </authorList>
    </citation>
    <scope>NUCLEOTIDE SEQUENCE [LARGE SCALE GENOMIC DNA]</scope>
    <source>
        <strain evidence="2 3">DSM 18319</strain>
    </source>
</reference>
<evidence type="ECO:0000313" key="3">
    <source>
        <dbReference type="Proteomes" id="UP000291483"/>
    </source>
</evidence>
<keyword evidence="3" id="KW-1185">Reference proteome</keyword>
<sequence length="479" mass="50949">MAITIDFLSNVRDLLRGTDDAEEAFEGVADSLDDLARESQRAGDKLGDNIRDGAKDAEKGVDRLERSFKELADTSKREAKGAGDQIGRNYKKGTDDARDGLKDFKEEANSTAKESAASFDGSADSIVDMFQEVAANAFAGFGPAGAAAGLAAAVGIGLISSALQAGSEDSEAMREKVGELATELIETGDVGKLSLEYVIDKIKELATETDPAKNSLDDLREIARKTGVPFDRLAGLYADNSDALDEYIGGVREQIKAMEGAGRGLGDFNAFMEKSADSEKYTGLVLIARKYDSIKKSTEEAAAEEAAWLALGGPEFERKAQLVGTVNDAYDDAAGSVQDYINKETGLFDTAAYIAAMQEKQQALIDYQDTLATSPLSDSAKSFLDSQGAEAAATFLAGYKAATPEQQDELGRIWTEAGKTSSGSYSTALAAGIPKTMEGPLVTPRIGDVDLSEIQRQISNHRFVARVATKFDRVGSPVL</sequence>
<dbReference type="Proteomes" id="UP000291483">
    <property type="component" value="Unassembled WGS sequence"/>
</dbReference>
<comment type="caution">
    <text evidence="2">The sequence shown here is derived from an EMBL/GenBank/DDBJ whole genome shotgun (WGS) entry which is preliminary data.</text>
</comment>
<evidence type="ECO:0000313" key="2">
    <source>
        <dbReference type="EMBL" id="RZU64608.1"/>
    </source>
</evidence>
<proteinExistence type="predicted"/>
<evidence type="ECO:0000256" key="1">
    <source>
        <dbReference type="SAM" id="MobiDB-lite"/>
    </source>
</evidence>